<dbReference type="GO" id="GO:0042802">
    <property type="term" value="F:identical protein binding"/>
    <property type="evidence" value="ECO:0007669"/>
    <property type="project" value="InterPro"/>
</dbReference>
<reference evidence="2" key="1">
    <citation type="submission" date="2018-05" db="EMBL/GenBank/DDBJ databases">
        <authorList>
            <person name="Lanie J.A."/>
            <person name="Ng W.-L."/>
            <person name="Kazmierczak K.M."/>
            <person name="Andrzejewski T.M."/>
            <person name="Davidsen T.M."/>
            <person name="Wayne K.J."/>
            <person name="Tettelin H."/>
            <person name="Glass J.I."/>
            <person name="Rusch D."/>
            <person name="Podicherti R."/>
            <person name="Tsui H.-C.T."/>
            <person name="Winkler M.E."/>
        </authorList>
    </citation>
    <scope>NUCLEOTIDE SEQUENCE</scope>
</reference>
<dbReference type="EMBL" id="UINC01154877">
    <property type="protein sequence ID" value="SVD50394.1"/>
    <property type="molecule type" value="Genomic_DNA"/>
</dbReference>
<dbReference type="GO" id="GO:0043130">
    <property type="term" value="F:ubiquitin binding"/>
    <property type="evidence" value="ECO:0007669"/>
    <property type="project" value="InterPro"/>
</dbReference>
<proteinExistence type="predicted"/>
<accession>A0A382VVD2</accession>
<sequence length="35" mass="3823">GVQAGNVLLQKNDGMVIRVPIRRLSAADQTYLRGL</sequence>
<evidence type="ECO:0000313" key="2">
    <source>
        <dbReference type="EMBL" id="SVD50394.1"/>
    </source>
</evidence>
<organism evidence="2">
    <name type="scientific">marine metagenome</name>
    <dbReference type="NCBI Taxonomy" id="408172"/>
    <lineage>
        <taxon>unclassified sequences</taxon>
        <taxon>metagenomes</taxon>
        <taxon>ecological metagenomes</taxon>
    </lineage>
</organism>
<dbReference type="AlphaFoldDB" id="A0A382VVD2"/>
<gene>
    <name evidence="2" type="ORF">METZ01_LOCUS403248</name>
</gene>
<evidence type="ECO:0000259" key="1">
    <source>
        <dbReference type="Pfam" id="PF03983"/>
    </source>
</evidence>
<name>A0A382VVD2_9ZZZZ</name>
<dbReference type="GO" id="GO:0030674">
    <property type="term" value="F:protein-macromolecule adaptor activity"/>
    <property type="evidence" value="ECO:0007669"/>
    <property type="project" value="InterPro"/>
</dbReference>
<protein>
    <recommendedName>
        <fullName evidence="1">SLA1 homology domain-containing protein</fullName>
    </recommendedName>
</protein>
<feature type="domain" description="SLA1 homology" evidence="1">
    <location>
        <begin position="1"/>
        <end position="33"/>
    </location>
</feature>
<feature type="non-terminal residue" evidence="2">
    <location>
        <position position="1"/>
    </location>
</feature>
<dbReference type="GO" id="GO:0008092">
    <property type="term" value="F:cytoskeletal protein binding"/>
    <property type="evidence" value="ECO:0007669"/>
    <property type="project" value="InterPro"/>
</dbReference>
<dbReference type="Pfam" id="PF03983">
    <property type="entry name" value="SHD1"/>
    <property type="match status" value="1"/>
</dbReference>
<dbReference type="InterPro" id="IPR007131">
    <property type="entry name" value="SHD1"/>
</dbReference>
<dbReference type="Gene3D" id="2.30.30.700">
    <property type="entry name" value="SLA1 homology domain 1"/>
    <property type="match status" value="1"/>
</dbReference>